<gene>
    <name evidence="2" type="ORF">G3R48_04655</name>
</gene>
<dbReference type="InterPro" id="IPR021370">
    <property type="entry name" value="DUF2987"/>
</dbReference>
<reference evidence="2 3" key="1">
    <citation type="submission" date="2020-02" db="EMBL/GenBank/DDBJ databases">
        <title>Shewanella WXL01 sp. nov., a marine bacterium isolated from green algae in Luhuitou Fringing Reef (Northern South China Sea).</title>
        <authorList>
            <person name="Wang X."/>
        </authorList>
    </citation>
    <scope>NUCLEOTIDE SEQUENCE [LARGE SCALE GENOMIC DNA]</scope>
    <source>
        <strain evidence="2 3">MCCC 1A01895</strain>
    </source>
</reference>
<dbReference type="Proteomes" id="UP000811844">
    <property type="component" value="Unassembled WGS sequence"/>
</dbReference>
<evidence type="ECO:0000313" key="3">
    <source>
        <dbReference type="Proteomes" id="UP000811844"/>
    </source>
</evidence>
<sequence length="218" mass="24539">MRQPLVVTCCISAMLLGSSFYTPSVSADSIKLHYAGFYDKLKRAQKSHHPLVDLVFSVPKKAGCLLQSGFIATEKDRFPLTYNAQQRIFVPYDSQLKSDRAQLNLTFDGDATQCAIAMQVRVKSVKSRYSRVELFDIMQNMDTLLGSLRGFPMKHFAEPVAGVNVHFSDVNSTLRIDGVDLVPTDNPQHFIITKDQLDNKQQLQLSNTDFVMSPYIIN</sequence>
<feature type="signal peptide" evidence="1">
    <location>
        <begin position="1"/>
        <end position="27"/>
    </location>
</feature>
<organism evidence="2 3">
    <name type="scientific">Shewanella intestini</name>
    <dbReference type="NCBI Taxonomy" id="2017544"/>
    <lineage>
        <taxon>Bacteria</taxon>
        <taxon>Pseudomonadati</taxon>
        <taxon>Pseudomonadota</taxon>
        <taxon>Gammaproteobacteria</taxon>
        <taxon>Alteromonadales</taxon>
        <taxon>Shewanellaceae</taxon>
        <taxon>Shewanella</taxon>
    </lineage>
</organism>
<proteinExistence type="predicted"/>
<dbReference type="Pfam" id="PF11205">
    <property type="entry name" value="DUF2987"/>
    <property type="match status" value="1"/>
</dbReference>
<protein>
    <submittedName>
        <fullName evidence="2">DUF2987 domain-containing protein</fullName>
    </submittedName>
</protein>
<evidence type="ECO:0000313" key="2">
    <source>
        <dbReference type="EMBL" id="MBR9727282.1"/>
    </source>
</evidence>
<feature type="chain" id="PRO_5045403229" evidence="1">
    <location>
        <begin position="28"/>
        <end position="218"/>
    </location>
</feature>
<dbReference type="RefSeq" id="WP_194823868.1">
    <property type="nucleotide sequence ID" value="NZ_JAAIKR010000002.1"/>
</dbReference>
<evidence type="ECO:0000256" key="1">
    <source>
        <dbReference type="SAM" id="SignalP"/>
    </source>
</evidence>
<name>A0ABS5HZR6_9GAMM</name>
<comment type="caution">
    <text evidence="2">The sequence shown here is derived from an EMBL/GenBank/DDBJ whole genome shotgun (WGS) entry which is preliminary data.</text>
</comment>
<dbReference type="EMBL" id="JAAIKR010000002">
    <property type="protein sequence ID" value="MBR9727282.1"/>
    <property type="molecule type" value="Genomic_DNA"/>
</dbReference>
<keyword evidence="1" id="KW-0732">Signal</keyword>
<accession>A0ABS5HZR6</accession>
<keyword evidence="3" id="KW-1185">Reference proteome</keyword>